<protein>
    <submittedName>
        <fullName evidence="2">Uncharacterized protein</fullName>
    </submittedName>
</protein>
<reference evidence="2" key="1">
    <citation type="submission" date="2020-02" db="EMBL/GenBank/DDBJ databases">
        <authorList>
            <person name="Meier V. D."/>
        </authorList>
    </citation>
    <scope>NUCLEOTIDE SEQUENCE</scope>
    <source>
        <strain evidence="2">AVDCRST_MAG13</strain>
    </source>
</reference>
<feature type="region of interest" description="Disordered" evidence="1">
    <location>
        <begin position="1"/>
        <end position="33"/>
    </location>
</feature>
<proteinExistence type="predicted"/>
<name>A0A6J4RVX7_9ACTN</name>
<feature type="non-terminal residue" evidence="2">
    <location>
        <position position="1"/>
    </location>
</feature>
<feature type="non-terminal residue" evidence="2">
    <location>
        <position position="33"/>
    </location>
</feature>
<evidence type="ECO:0000313" key="2">
    <source>
        <dbReference type="EMBL" id="CAA9476621.1"/>
    </source>
</evidence>
<feature type="compositionally biased region" description="Low complexity" evidence="1">
    <location>
        <begin position="1"/>
        <end position="15"/>
    </location>
</feature>
<evidence type="ECO:0000256" key="1">
    <source>
        <dbReference type="SAM" id="MobiDB-lite"/>
    </source>
</evidence>
<accession>A0A6J4RVX7</accession>
<dbReference type="AlphaFoldDB" id="A0A6J4RVX7"/>
<sequence length="33" mass="3376">DAPGRAAAVDRPVGAGRRRRPRGGPRATPVQPG</sequence>
<gene>
    <name evidence="2" type="ORF">AVDCRST_MAG13-873</name>
</gene>
<dbReference type="EMBL" id="CADCVO010000133">
    <property type="protein sequence ID" value="CAA9476621.1"/>
    <property type="molecule type" value="Genomic_DNA"/>
</dbReference>
<organism evidence="2">
    <name type="scientific">uncultured Solirubrobacteraceae bacterium</name>
    <dbReference type="NCBI Taxonomy" id="1162706"/>
    <lineage>
        <taxon>Bacteria</taxon>
        <taxon>Bacillati</taxon>
        <taxon>Actinomycetota</taxon>
        <taxon>Thermoleophilia</taxon>
        <taxon>Solirubrobacterales</taxon>
        <taxon>Solirubrobacteraceae</taxon>
        <taxon>environmental samples</taxon>
    </lineage>
</organism>